<dbReference type="Proteomes" id="UP001236652">
    <property type="component" value="Chromosome"/>
</dbReference>
<dbReference type="SMART" id="SM00849">
    <property type="entry name" value="Lactamase_B"/>
    <property type="match status" value="1"/>
</dbReference>
<dbReference type="EMBL" id="CP126446">
    <property type="protein sequence ID" value="WIF98945.1"/>
    <property type="molecule type" value="Genomic_DNA"/>
</dbReference>
<dbReference type="Gene3D" id="3.60.15.10">
    <property type="entry name" value="Ribonuclease Z/Hydroxyacylglutathione hydrolase-like"/>
    <property type="match status" value="1"/>
</dbReference>
<keyword evidence="1" id="KW-0862">Zinc</keyword>
<dbReference type="InterPro" id="IPR036866">
    <property type="entry name" value="RibonucZ/Hydroxyglut_hydro"/>
</dbReference>
<dbReference type="SUPFAM" id="SSF56281">
    <property type="entry name" value="Metallo-hydrolase/oxidoreductase"/>
    <property type="match status" value="1"/>
</dbReference>
<dbReference type="PANTHER" id="PTHR46018">
    <property type="entry name" value="ZINC PHOSPHODIESTERASE ELAC PROTEIN 1"/>
    <property type="match status" value="1"/>
</dbReference>
<proteinExistence type="predicted"/>
<keyword evidence="4" id="KW-1185">Reference proteome</keyword>
<evidence type="ECO:0000313" key="3">
    <source>
        <dbReference type="EMBL" id="WIF98945.1"/>
    </source>
</evidence>
<organism evidence="3 4">
    <name type="scientific">Pontibacillus chungwhensis</name>
    <dbReference type="NCBI Taxonomy" id="265426"/>
    <lineage>
        <taxon>Bacteria</taxon>
        <taxon>Bacillati</taxon>
        <taxon>Bacillota</taxon>
        <taxon>Bacilli</taxon>
        <taxon>Bacillales</taxon>
        <taxon>Bacillaceae</taxon>
        <taxon>Pontibacillus</taxon>
    </lineage>
</organism>
<protein>
    <submittedName>
        <fullName evidence="3">MBL fold metallo-hydrolase</fullName>
    </submittedName>
</protein>
<dbReference type="InterPro" id="IPR001279">
    <property type="entry name" value="Metallo-B-lactamas"/>
</dbReference>
<accession>A0ABY8V021</accession>
<dbReference type="PANTHER" id="PTHR46018:SF4">
    <property type="entry name" value="METALLO-HYDROLASE YHFI-RELATED"/>
    <property type="match status" value="1"/>
</dbReference>
<feature type="domain" description="Metallo-beta-lactamase" evidence="2">
    <location>
        <begin position="18"/>
        <end position="188"/>
    </location>
</feature>
<sequence length="245" mass="26929">MKVTVNGFWGGYPAVNSATSSYLVTSGDFTLLVDCGSGALAHLQSKVNVMDIDAVILSHYHFDHVADIGVMQYAWKVQNILNETEEVLPIYGHKEDQAGFEALTHDRTEGIGYDPEQTLEVGPFTIQFMKTAHPVPCYAMRISDGTSSFVYTADSSYLEGFISFSEGTDLLITDSNFYKGMDGTNPGHMTSEEVGKIAREAKVGELWLSHLPHFGNVQDLKDQAAEEYAGKIQLAEEGLIWDSEA</sequence>
<name>A0ABY8V021_9BACI</name>
<gene>
    <name evidence="3" type="ORF">QNI29_04620</name>
</gene>
<dbReference type="CDD" id="cd07716">
    <property type="entry name" value="RNaseZ_short-form-like_MBL-fold"/>
    <property type="match status" value="1"/>
</dbReference>
<evidence type="ECO:0000313" key="4">
    <source>
        <dbReference type="Proteomes" id="UP001236652"/>
    </source>
</evidence>
<reference evidence="3 4" key="1">
    <citation type="submission" date="2023-05" db="EMBL/GenBank/DDBJ databases">
        <title>Comparative genomics reveals the evidence of polycyclic aromatic hydrocarbons degradation in moderately halophilic genus Pontibacillus.</title>
        <authorList>
            <person name="Yang H."/>
            <person name="Qian Z."/>
        </authorList>
    </citation>
    <scope>NUCLEOTIDE SEQUENCE [LARGE SCALE GENOMIC DNA]</scope>
    <source>
        <strain evidence="4">HN14</strain>
    </source>
</reference>
<dbReference type="Pfam" id="PF00753">
    <property type="entry name" value="Lactamase_B"/>
    <property type="match status" value="1"/>
</dbReference>
<evidence type="ECO:0000259" key="2">
    <source>
        <dbReference type="SMART" id="SM00849"/>
    </source>
</evidence>
<dbReference type="RefSeq" id="WP_231418708.1">
    <property type="nucleotide sequence ID" value="NZ_CP126446.1"/>
</dbReference>
<evidence type="ECO:0000256" key="1">
    <source>
        <dbReference type="ARBA" id="ARBA00022833"/>
    </source>
</evidence>